<dbReference type="SUPFAM" id="SSF52317">
    <property type="entry name" value="Class I glutamine amidotransferase-like"/>
    <property type="match status" value="1"/>
</dbReference>
<evidence type="ECO:0000313" key="4">
    <source>
        <dbReference type="EMBL" id="NRN92217.1"/>
    </source>
</evidence>
<dbReference type="InterPro" id="IPR003476">
    <property type="entry name" value="Glyco_hydro_42"/>
</dbReference>
<keyword evidence="1" id="KW-0378">Hydrolase</keyword>
<dbReference type="CDD" id="cd03143">
    <property type="entry name" value="A4_beta-galactosidase_middle_domain"/>
    <property type="match status" value="1"/>
</dbReference>
<dbReference type="AlphaFoldDB" id="A0A9Q5BYW0"/>
<dbReference type="PANTHER" id="PTHR36447:SF1">
    <property type="entry name" value="BETA-GALACTOSIDASE GANA"/>
    <property type="match status" value="1"/>
</dbReference>
<feature type="domain" description="Glycoside hydrolase family 42 N-terminal" evidence="3">
    <location>
        <begin position="7"/>
        <end position="60"/>
    </location>
</feature>
<dbReference type="InterPro" id="IPR013529">
    <property type="entry name" value="Glyco_hydro_42_N"/>
</dbReference>
<reference evidence="4" key="1">
    <citation type="submission" date="2019-09" db="EMBL/GenBank/DDBJ databases">
        <title>Comparative genomic analysis of Lactobacillus helveticus.</title>
        <authorList>
            <person name="Zhang H."/>
            <person name="Chen Y."/>
            <person name="Zhong Z."/>
        </authorList>
    </citation>
    <scope>NUCLEOTIDE SEQUENCE</scope>
    <source>
        <strain evidence="4">IMAU50013</strain>
    </source>
</reference>
<keyword evidence="2" id="KW-0326">Glycosidase</keyword>
<dbReference type="SUPFAM" id="SSF51445">
    <property type="entry name" value="(Trans)glycosidases"/>
    <property type="match status" value="1"/>
</dbReference>
<dbReference type="Gene3D" id="3.20.20.80">
    <property type="entry name" value="Glycosidases"/>
    <property type="match status" value="1"/>
</dbReference>
<dbReference type="PANTHER" id="PTHR36447">
    <property type="entry name" value="BETA-GALACTOSIDASE GANA"/>
    <property type="match status" value="1"/>
</dbReference>
<evidence type="ECO:0000259" key="3">
    <source>
        <dbReference type="Pfam" id="PF02449"/>
    </source>
</evidence>
<proteinExistence type="predicted"/>
<evidence type="ECO:0000313" key="5">
    <source>
        <dbReference type="Proteomes" id="UP000601587"/>
    </source>
</evidence>
<organism evidence="4 5">
    <name type="scientific">Lactobacillus helveticus</name>
    <name type="common">Lactobacillus suntoryeus</name>
    <dbReference type="NCBI Taxonomy" id="1587"/>
    <lineage>
        <taxon>Bacteria</taxon>
        <taxon>Bacillati</taxon>
        <taxon>Bacillota</taxon>
        <taxon>Bacilli</taxon>
        <taxon>Lactobacillales</taxon>
        <taxon>Lactobacillaceae</taxon>
        <taxon>Lactobacillus</taxon>
    </lineage>
</organism>
<accession>A0A9Q5BYW0</accession>
<name>A0A9Q5BYW0_LACHE</name>
<dbReference type="EMBL" id="WCGB01000048">
    <property type="protein sequence ID" value="NRN92217.1"/>
    <property type="molecule type" value="Genomic_DNA"/>
</dbReference>
<dbReference type="InterPro" id="IPR029062">
    <property type="entry name" value="Class_I_gatase-like"/>
</dbReference>
<gene>
    <name evidence="4" type="ORF">IMAU50013_01764</name>
</gene>
<evidence type="ECO:0000256" key="1">
    <source>
        <dbReference type="ARBA" id="ARBA00022801"/>
    </source>
</evidence>
<comment type="caution">
    <text evidence="4">The sequence shown here is derived from an EMBL/GenBank/DDBJ whole genome shotgun (WGS) entry which is preliminary data.</text>
</comment>
<dbReference type="Pfam" id="PF02449">
    <property type="entry name" value="Glyco_hydro_42"/>
    <property type="match status" value="1"/>
</dbReference>
<dbReference type="GO" id="GO:0009341">
    <property type="term" value="C:beta-galactosidase complex"/>
    <property type="evidence" value="ECO:0007669"/>
    <property type="project" value="InterPro"/>
</dbReference>
<dbReference type="InterPro" id="IPR017853">
    <property type="entry name" value="GH"/>
</dbReference>
<dbReference type="Proteomes" id="UP000601587">
    <property type="component" value="Unassembled WGS sequence"/>
</dbReference>
<sequence>MAATELQAVVAHGADTIQFFQLKQAVGGSEKFHSAVIAHSQRTDTRVFKELVDLGYKLKRADSTILGSTINAKVGIVFDWSNFWSYEYVDGISQDMDYVDSILDYYR</sequence>
<dbReference type="GO" id="GO:0005975">
    <property type="term" value="P:carbohydrate metabolic process"/>
    <property type="evidence" value="ECO:0007669"/>
    <property type="project" value="InterPro"/>
</dbReference>
<evidence type="ECO:0000256" key="2">
    <source>
        <dbReference type="ARBA" id="ARBA00023295"/>
    </source>
</evidence>
<protein>
    <submittedName>
        <fullName evidence="4">Beta-galactosidase LacZ</fullName>
    </submittedName>
</protein>
<dbReference type="GO" id="GO:0004565">
    <property type="term" value="F:beta-galactosidase activity"/>
    <property type="evidence" value="ECO:0007669"/>
    <property type="project" value="InterPro"/>
</dbReference>